<dbReference type="Proteomes" id="UP000515908">
    <property type="component" value="Chromosome 01"/>
</dbReference>
<dbReference type="InterPro" id="IPR000504">
    <property type="entry name" value="RRM_dom"/>
</dbReference>
<reference evidence="3 4" key="1">
    <citation type="submission" date="2020-08" db="EMBL/GenBank/DDBJ databases">
        <authorList>
            <person name="Newling K."/>
            <person name="Davey J."/>
            <person name="Forrester S."/>
        </authorList>
    </citation>
    <scope>NUCLEOTIDE SEQUENCE [LARGE SCALE GENOMIC DNA]</scope>
    <source>
        <strain evidence="4">Crithidia deanei Carvalho (ATCC PRA-265)</strain>
    </source>
</reference>
<dbReference type="SUPFAM" id="SSF54928">
    <property type="entry name" value="RNA-binding domain, RBD"/>
    <property type="match status" value="1"/>
</dbReference>
<dbReference type="InterPro" id="IPR035979">
    <property type="entry name" value="RBD_domain_sf"/>
</dbReference>
<gene>
    <name evidence="3" type="ORF">ADEAN_000079300</name>
</gene>
<protein>
    <submittedName>
        <fullName evidence="3">RNA recognition motif. (A.k.a. RRM, RBD, or RNP domain), putative</fullName>
    </submittedName>
</protein>
<proteinExistence type="predicted"/>
<evidence type="ECO:0000313" key="3">
    <source>
        <dbReference type="EMBL" id="CAD2213352.1"/>
    </source>
</evidence>
<evidence type="ECO:0000259" key="2">
    <source>
        <dbReference type="PROSITE" id="PS50102"/>
    </source>
</evidence>
<dbReference type="SMART" id="SM00360">
    <property type="entry name" value="RRM"/>
    <property type="match status" value="1"/>
</dbReference>
<sequence>MEEPKQVLYVRGLPDKVSANEVRRALYLYCTQFGPVAQVLYKNSEKMYGQAFIVFTDVATATAAREVLNGRSFYGKKIQAFYAKRKSFCVDPSEKRRRNATALKRQRDS</sequence>
<dbReference type="EMBL" id="LR877145">
    <property type="protein sequence ID" value="CAD2213352.1"/>
    <property type="molecule type" value="Genomic_DNA"/>
</dbReference>
<dbReference type="InterPro" id="IPR012677">
    <property type="entry name" value="Nucleotide-bd_a/b_plait_sf"/>
</dbReference>
<keyword evidence="1" id="KW-0694">RNA-binding</keyword>
<dbReference type="Pfam" id="PF00076">
    <property type="entry name" value="RRM_1"/>
    <property type="match status" value="1"/>
</dbReference>
<dbReference type="Gene3D" id="3.30.70.330">
    <property type="match status" value="1"/>
</dbReference>
<dbReference type="VEuPathDB" id="TriTrypDB:ADEAN_000079300"/>
<feature type="domain" description="RRM" evidence="2">
    <location>
        <begin position="6"/>
        <end position="85"/>
    </location>
</feature>
<dbReference type="OrthoDB" id="277802at2759"/>
<accession>S9VG18</accession>
<keyword evidence="4" id="KW-1185">Reference proteome</keyword>
<dbReference type="AlphaFoldDB" id="S9VG18"/>
<evidence type="ECO:0000313" key="4">
    <source>
        <dbReference type="Proteomes" id="UP000515908"/>
    </source>
</evidence>
<evidence type="ECO:0000256" key="1">
    <source>
        <dbReference type="PROSITE-ProRule" id="PRU00176"/>
    </source>
</evidence>
<organism evidence="3 4">
    <name type="scientific">Angomonas deanei</name>
    <dbReference type="NCBI Taxonomy" id="59799"/>
    <lineage>
        <taxon>Eukaryota</taxon>
        <taxon>Discoba</taxon>
        <taxon>Euglenozoa</taxon>
        <taxon>Kinetoplastea</taxon>
        <taxon>Metakinetoplastina</taxon>
        <taxon>Trypanosomatida</taxon>
        <taxon>Trypanosomatidae</taxon>
        <taxon>Strigomonadinae</taxon>
        <taxon>Angomonas</taxon>
    </lineage>
</organism>
<dbReference type="PROSITE" id="PS50102">
    <property type="entry name" value="RRM"/>
    <property type="match status" value="1"/>
</dbReference>
<name>S9VG18_9TRYP</name>
<dbReference type="GO" id="GO:0003723">
    <property type="term" value="F:RNA binding"/>
    <property type="evidence" value="ECO:0007669"/>
    <property type="project" value="UniProtKB-UniRule"/>
</dbReference>
<dbReference type="CDD" id="cd12246">
    <property type="entry name" value="RRM1_U1A_like"/>
    <property type="match status" value="1"/>
</dbReference>